<reference evidence="4" key="1">
    <citation type="submission" date="2014-03" db="EMBL/GenBank/DDBJ databases">
        <authorList>
            <person name="Aksoy S."/>
            <person name="Warren W."/>
            <person name="Wilson R.K."/>
        </authorList>
    </citation>
    <scope>NUCLEOTIDE SEQUENCE [LARGE SCALE GENOMIC DNA]</scope>
    <source>
        <strain evidence="4">IAEA</strain>
    </source>
</reference>
<dbReference type="Proteomes" id="UP000092445">
    <property type="component" value="Unassembled WGS sequence"/>
</dbReference>
<evidence type="ECO:0000313" key="4">
    <source>
        <dbReference type="Proteomes" id="UP000092445"/>
    </source>
</evidence>
<organism evidence="3 4">
    <name type="scientific">Glossina pallidipes</name>
    <name type="common">Tsetse fly</name>
    <dbReference type="NCBI Taxonomy" id="7398"/>
    <lineage>
        <taxon>Eukaryota</taxon>
        <taxon>Metazoa</taxon>
        <taxon>Ecdysozoa</taxon>
        <taxon>Arthropoda</taxon>
        <taxon>Hexapoda</taxon>
        <taxon>Insecta</taxon>
        <taxon>Pterygota</taxon>
        <taxon>Neoptera</taxon>
        <taxon>Endopterygota</taxon>
        <taxon>Diptera</taxon>
        <taxon>Brachycera</taxon>
        <taxon>Muscomorpha</taxon>
        <taxon>Hippoboscoidea</taxon>
        <taxon>Glossinidae</taxon>
        <taxon>Glossina</taxon>
    </lineage>
</organism>
<accession>A0A1B0AH28</accession>
<evidence type="ECO:0000256" key="1">
    <source>
        <dbReference type="SAM" id="MobiDB-lite"/>
    </source>
</evidence>
<keyword evidence="4" id="KW-1185">Reference proteome</keyword>
<name>A0A1B0AH28_GLOPL</name>
<reference evidence="3" key="2">
    <citation type="submission" date="2020-05" db="UniProtKB">
        <authorList>
            <consortium name="EnsemblMetazoa"/>
        </authorList>
    </citation>
    <scope>IDENTIFICATION</scope>
    <source>
        <strain evidence="3">IAEA</strain>
    </source>
</reference>
<evidence type="ECO:0000313" key="3">
    <source>
        <dbReference type="EnsemblMetazoa" id="GPAI045491-PA"/>
    </source>
</evidence>
<sequence>MDSATDYSSKHEPMEDSHTPSDCPQKLSGEFHANNISGHSKLRSLETLNKPNLLSAVHIMKKFSLVFQHLFIEQCVAMRNNREIFVLLSILYLLSKESALVIIAESFSTHLPLVKTEL</sequence>
<protein>
    <submittedName>
        <fullName evidence="3">Uncharacterized protein</fullName>
    </submittedName>
</protein>
<proteinExistence type="predicted"/>
<feature type="compositionally biased region" description="Basic and acidic residues" evidence="1">
    <location>
        <begin position="8"/>
        <end position="19"/>
    </location>
</feature>
<dbReference type="AlphaFoldDB" id="A0A1B0AH28"/>
<dbReference type="VEuPathDB" id="VectorBase:GPAI045491"/>
<evidence type="ECO:0000256" key="2">
    <source>
        <dbReference type="SAM" id="Phobius"/>
    </source>
</evidence>
<dbReference type="EnsemblMetazoa" id="GPAI045491-RA">
    <property type="protein sequence ID" value="GPAI045491-PA"/>
    <property type="gene ID" value="GPAI045491"/>
</dbReference>
<keyword evidence="2" id="KW-0472">Membrane</keyword>
<keyword evidence="2" id="KW-1133">Transmembrane helix</keyword>
<feature type="transmembrane region" description="Helical" evidence="2">
    <location>
        <begin position="84"/>
        <end position="104"/>
    </location>
</feature>
<keyword evidence="2" id="KW-0812">Transmembrane</keyword>
<feature type="region of interest" description="Disordered" evidence="1">
    <location>
        <begin position="1"/>
        <end position="29"/>
    </location>
</feature>